<dbReference type="InterPro" id="IPR052740">
    <property type="entry name" value="CE4"/>
</dbReference>
<keyword evidence="3" id="KW-1185">Reference proteome</keyword>
<dbReference type="EMBL" id="JACHMO010000001">
    <property type="protein sequence ID" value="MBB5807607.1"/>
    <property type="molecule type" value="Genomic_DNA"/>
</dbReference>
<evidence type="ECO:0008006" key="4">
    <source>
        <dbReference type="Google" id="ProtNLM"/>
    </source>
</evidence>
<dbReference type="PANTHER" id="PTHR45985:SF3">
    <property type="entry name" value="CHITIN DEACETYLASE-LIKE 4"/>
    <property type="match status" value="1"/>
</dbReference>
<evidence type="ECO:0000256" key="1">
    <source>
        <dbReference type="SAM" id="MobiDB-lite"/>
    </source>
</evidence>
<accession>A0A7W9HSD7</accession>
<organism evidence="2 3">
    <name type="scientific">Saccharothrix ecbatanensis</name>
    <dbReference type="NCBI Taxonomy" id="1105145"/>
    <lineage>
        <taxon>Bacteria</taxon>
        <taxon>Bacillati</taxon>
        <taxon>Actinomycetota</taxon>
        <taxon>Actinomycetes</taxon>
        <taxon>Pseudonocardiales</taxon>
        <taxon>Pseudonocardiaceae</taxon>
        <taxon>Saccharothrix</taxon>
    </lineage>
</organism>
<evidence type="ECO:0000313" key="3">
    <source>
        <dbReference type="Proteomes" id="UP000552097"/>
    </source>
</evidence>
<proteinExistence type="predicted"/>
<dbReference type="RefSeq" id="WP_184927640.1">
    <property type="nucleotide sequence ID" value="NZ_JACHMO010000001.1"/>
</dbReference>
<feature type="region of interest" description="Disordered" evidence="1">
    <location>
        <begin position="29"/>
        <end position="66"/>
    </location>
</feature>
<dbReference type="SUPFAM" id="SSF88713">
    <property type="entry name" value="Glycoside hydrolase/deacetylase"/>
    <property type="match status" value="1"/>
</dbReference>
<dbReference type="Proteomes" id="UP000552097">
    <property type="component" value="Unassembled WGS sequence"/>
</dbReference>
<dbReference type="GO" id="GO:0005975">
    <property type="term" value="P:carbohydrate metabolic process"/>
    <property type="evidence" value="ECO:0007669"/>
    <property type="project" value="InterPro"/>
</dbReference>
<dbReference type="AlphaFoldDB" id="A0A7W9HSD7"/>
<dbReference type="Gene3D" id="3.20.20.370">
    <property type="entry name" value="Glycoside hydrolase/deacetylase"/>
    <property type="match status" value="1"/>
</dbReference>
<feature type="compositionally biased region" description="Low complexity" evidence="1">
    <location>
        <begin position="44"/>
        <end position="61"/>
    </location>
</feature>
<protein>
    <recommendedName>
        <fullName evidence="4">Polysaccharide deacetylase</fullName>
    </recommendedName>
</protein>
<dbReference type="PANTHER" id="PTHR45985">
    <property type="match status" value="1"/>
</dbReference>
<evidence type="ECO:0000313" key="2">
    <source>
        <dbReference type="EMBL" id="MBB5807607.1"/>
    </source>
</evidence>
<dbReference type="InterPro" id="IPR011330">
    <property type="entry name" value="Glyco_hydro/deAcase_b/a-brl"/>
</dbReference>
<sequence>MKRWGRLSTGVALALTLVVLAVLGAREPEPGNDVGELAAPLPMAPRTTTGSAGTATPSAAPLTVPPSATPPSWMRRMLPGEKPPQFVLFSFDGAASKPHWDRIMPLAQQANAHVTGLLSGVYMVADEDAAMYTGPGHDQGDSSIGFGGSRADVDLRIGYLNAAIDAGHEIGTHYNGHFCVGDEPNVGTWNTDQWNSEIDQFFMIVEKARQRGFKLDPAAVRGGRTPCLEGDWGQAFPAMRAHGLAYDTSHVSLGVVWPFVRDGMWEFPMPEVRVPALGKQVVMMDFNLWYALNGAKDEPEKAADYTRIVLDTYRSVYQAAFNGNRAPIVIGNHFNEWAGGAFSNAVEGFLSEVCVRPETACATYTEVIQWMQLQDPVVLEQLRRMPAARN</sequence>
<gene>
    <name evidence="2" type="ORF">F4560_007375</name>
</gene>
<comment type="caution">
    <text evidence="2">The sequence shown here is derived from an EMBL/GenBank/DDBJ whole genome shotgun (WGS) entry which is preliminary data.</text>
</comment>
<reference evidence="2 3" key="1">
    <citation type="submission" date="2020-08" db="EMBL/GenBank/DDBJ databases">
        <title>Sequencing the genomes of 1000 actinobacteria strains.</title>
        <authorList>
            <person name="Klenk H.-P."/>
        </authorList>
    </citation>
    <scope>NUCLEOTIDE SEQUENCE [LARGE SCALE GENOMIC DNA]</scope>
    <source>
        <strain evidence="2 3">DSM 45486</strain>
    </source>
</reference>
<name>A0A7W9HSD7_9PSEU</name>